<keyword evidence="3 4" id="KW-0479">Metal-binding</keyword>
<dbReference type="PANTHER" id="PTHR24305">
    <property type="entry name" value="CYTOCHROME P450"/>
    <property type="match status" value="1"/>
</dbReference>
<protein>
    <recommendedName>
        <fullName evidence="7">Cytochrome P450</fullName>
    </recommendedName>
</protein>
<evidence type="ECO:0000256" key="1">
    <source>
        <dbReference type="ARBA" id="ARBA00001971"/>
    </source>
</evidence>
<dbReference type="PRINTS" id="PR00385">
    <property type="entry name" value="P450"/>
</dbReference>
<dbReference type="Gene3D" id="1.10.630.10">
    <property type="entry name" value="Cytochrome P450"/>
    <property type="match status" value="1"/>
</dbReference>
<name>A0A6U2HYG4_9STRA</name>
<dbReference type="PANTHER" id="PTHR24305:SF166">
    <property type="entry name" value="CYTOCHROME P450 12A4, MITOCHONDRIAL-RELATED"/>
    <property type="match status" value="1"/>
</dbReference>
<accession>A0A6U2HYG4</accession>
<dbReference type="GO" id="GO:0016705">
    <property type="term" value="F:oxidoreductase activity, acting on paired donors, with incorporation or reduction of molecular oxygen"/>
    <property type="evidence" value="ECO:0007669"/>
    <property type="project" value="InterPro"/>
</dbReference>
<evidence type="ECO:0008006" key="7">
    <source>
        <dbReference type="Google" id="ProtNLM"/>
    </source>
</evidence>
<dbReference type="GO" id="GO:0020037">
    <property type="term" value="F:heme binding"/>
    <property type="evidence" value="ECO:0007669"/>
    <property type="project" value="InterPro"/>
</dbReference>
<evidence type="ECO:0000256" key="3">
    <source>
        <dbReference type="PIRSR" id="PIRSR602401-1"/>
    </source>
</evidence>
<gene>
    <name evidence="5" type="ORF">TDUB1175_LOCUS21895</name>
    <name evidence="6" type="ORF">TDUB1175_LOCUS21896</name>
</gene>
<keyword evidence="4" id="KW-0560">Oxidoreductase</keyword>
<evidence type="ECO:0000313" key="5">
    <source>
        <dbReference type="EMBL" id="CAD8323477.1"/>
    </source>
</evidence>
<feature type="binding site" description="axial binding residue" evidence="3">
    <location>
        <position position="229"/>
    </location>
    <ligand>
        <name>heme</name>
        <dbReference type="ChEBI" id="CHEBI:30413"/>
    </ligand>
    <ligandPart>
        <name>Fe</name>
        <dbReference type="ChEBI" id="CHEBI:18248"/>
    </ligandPart>
</feature>
<dbReference type="InterPro" id="IPR036396">
    <property type="entry name" value="Cyt_P450_sf"/>
</dbReference>
<dbReference type="GO" id="GO:0004497">
    <property type="term" value="F:monooxygenase activity"/>
    <property type="evidence" value="ECO:0007669"/>
    <property type="project" value="UniProtKB-KW"/>
</dbReference>
<dbReference type="InterPro" id="IPR002401">
    <property type="entry name" value="Cyt_P450_E_grp-I"/>
</dbReference>
<dbReference type="InterPro" id="IPR001128">
    <property type="entry name" value="Cyt_P450"/>
</dbReference>
<dbReference type="SUPFAM" id="SSF48264">
    <property type="entry name" value="Cytochrome P450"/>
    <property type="match status" value="1"/>
</dbReference>
<evidence type="ECO:0000256" key="4">
    <source>
        <dbReference type="RuleBase" id="RU000461"/>
    </source>
</evidence>
<organism evidence="6">
    <name type="scientific">Pseudictyota dubia</name>
    <dbReference type="NCBI Taxonomy" id="2749911"/>
    <lineage>
        <taxon>Eukaryota</taxon>
        <taxon>Sar</taxon>
        <taxon>Stramenopiles</taxon>
        <taxon>Ochrophyta</taxon>
        <taxon>Bacillariophyta</taxon>
        <taxon>Mediophyceae</taxon>
        <taxon>Biddulphiophycidae</taxon>
        <taxon>Eupodiscales</taxon>
        <taxon>Odontellaceae</taxon>
        <taxon>Pseudictyota</taxon>
    </lineage>
</organism>
<keyword evidence="4" id="KW-0503">Monooxygenase</keyword>
<dbReference type="InterPro" id="IPR050121">
    <property type="entry name" value="Cytochrome_P450_monoxygenase"/>
</dbReference>
<dbReference type="Pfam" id="PF00067">
    <property type="entry name" value="p450"/>
    <property type="match status" value="1"/>
</dbReference>
<proteinExistence type="inferred from homology"/>
<dbReference type="PRINTS" id="PR00463">
    <property type="entry name" value="EP450I"/>
</dbReference>
<comment type="similarity">
    <text evidence="2 4">Belongs to the cytochrome P450 family.</text>
</comment>
<dbReference type="GO" id="GO:0005506">
    <property type="term" value="F:iron ion binding"/>
    <property type="evidence" value="ECO:0007669"/>
    <property type="project" value="InterPro"/>
</dbReference>
<dbReference type="InterPro" id="IPR017972">
    <property type="entry name" value="Cyt_P450_CS"/>
</dbReference>
<comment type="cofactor">
    <cofactor evidence="1 3">
        <name>heme</name>
        <dbReference type="ChEBI" id="CHEBI:30413"/>
    </cofactor>
</comment>
<evidence type="ECO:0000256" key="2">
    <source>
        <dbReference type="ARBA" id="ARBA00010617"/>
    </source>
</evidence>
<keyword evidence="3 4" id="KW-0349">Heme</keyword>
<keyword evidence="3 4" id="KW-0408">Iron</keyword>
<dbReference type="EMBL" id="HBED01043546">
    <property type="protein sequence ID" value="CAD8323477.1"/>
    <property type="molecule type" value="Transcribed_RNA"/>
</dbReference>
<dbReference type="EMBL" id="HBED01043548">
    <property type="protein sequence ID" value="CAD8323478.1"/>
    <property type="molecule type" value="Transcribed_RNA"/>
</dbReference>
<sequence>MDKRNCESIYAIAPLPDFIIKRVKPYRAKLYLTKMIERKIDDLDQNGPDGSTLSSMVYAVDEEGQSKRLSRQEIIDNALLLIIAGSETSANTLTNAFFLIGSHPGVWENLVFEQIACLQKFGPDLSKKQFETDYPYLDAVIKETMRIVPISGGGIRDVDKTLVMDGVQIPKGSWGMYSIPLTHEQDPITWKKDGSHMDAALGFCPERWLDESTRPTTEFMPWGAGHRFCLGHTLATAEMKVFLSVMSRRVKSFKLLTDAKKVGWKEGIITTPKDGVVVSAVPR</sequence>
<reference evidence="6" key="1">
    <citation type="submission" date="2021-01" db="EMBL/GenBank/DDBJ databases">
        <authorList>
            <person name="Corre E."/>
            <person name="Pelletier E."/>
            <person name="Niang G."/>
            <person name="Scheremetjew M."/>
            <person name="Finn R."/>
            <person name="Kale V."/>
            <person name="Holt S."/>
            <person name="Cochrane G."/>
            <person name="Meng A."/>
            <person name="Brown T."/>
            <person name="Cohen L."/>
        </authorList>
    </citation>
    <scope>NUCLEOTIDE SEQUENCE</scope>
    <source>
        <strain evidence="6">CCMP147</strain>
    </source>
</reference>
<evidence type="ECO:0000313" key="6">
    <source>
        <dbReference type="EMBL" id="CAD8323478.1"/>
    </source>
</evidence>
<dbReference type="PROSITE" id="PS00086">
    <property type="entry name" value="CYTOCHROME_P450"/>
    <property type="match status" value="1"/>
</dbReference>
<dbReference type="AlphaFoldDB" id="A0A6U2HYG4"/>